<dbReference type="PANTHER" id="PTHR43249">
    <property type="entry name" value="UDP-N-ACETYL-2-AMINO-2-DEOXY-D-GLUCURONATE OXIDASE"/>
    <property type="match status" value="1"/>
</dbReference>
<dbReference type="AlphaFoldDB" id="A0A382UR55"/>
<proteinExistence type="predicted"/>
<accession>A0A382UR55</accession>
<evidence type="ECO:0000259" key="1">
    <source>
        <dbReference type="Pfam" id="PF22725"/>
    </source>
</evidence>
<sequence>IRSGEIGEIYRGNMISAMFRSQDYYDRLDWRGTWKYEGGGTLINQGIHAIDMFLWLMGMPKSVTGIIRTLKHRIEVEDYASSILEYENGALASIQCDTVQAPNKQRIEIYGEKGALIMDDWKVTLHRMKTPVQEFLETDRTVKFVPPDSTSETFDFGPAKGTHAPAIDDFCRAIQEGRDPLITGEEGSRAQELVAAITLSGCTGKKVELPVDRSEYDELMESLQIAGRLPDICDVS</sequence>
<dbReference type="SUPFAM" id="SSF55347">
    <property type="entry name" value="Glyceraldehyde-3-phosphate dehydrogenase-like, C-terminal domain"/>
    <property type="match status" value="1"/>
</dbReference>
<reference evidence="2" key="1">
    <citation type="submission" date="2018-05" db="EMBL/GenBank/DDBJ databases">
        <authorList>
            <person name="Lanie J.A."/>
            <person name="Ng W.-L."/>
            <person name="Kazmierczak K.M."/>
            <person name="Andrzejewski T.M."/>
            <person name="Davidsen T.M."/>
            <person name="Wayne K.J."/>
            <person name="Tettelin H."/>
            <person name="Glass J.I."/>
            <person name="Rusch D."/>
            <person name="Podicherti R."/>
            <person name="Tsui H.-C.T."/>
            <person name="Winkler M.E."/>
        </authorList>
    </citation>
    <scope>NUCLEOTIDE SEQUENCE</scope>
</reference>
<dbReference type="InterPro" id="IPR052515">
    <property type="entry name" value="Gfo/Idh/MocA_Oxidoreductase"/>
</dbReference>
<feature type="non-terminal residue" evidence="2">
    <location>
        <position position="1"/>
    </location>
</feature>
<gene>
    <name evidence="2" type="ORF">METZ01_LOCUS389580</name>
</gene>
<feature type="domain" description="GFO/IDH/MocA-like oxidoreductase" evidence="1">
    <location>
        <begin position="1"/>
        <end position="116"/>
    </location>
</feature>
<protein>
    <recommendedName>
        <fullName evidence="1">GFO/IDH/MocA-like oxidoreductase domain-containing protein</fullName>
    </recommendedName>
</protein>
<dbReference type="Pfam" id="PF22725">
    <property type="entry name" value="GFO_IDH_MocA_C3"/>
    <property type="match status" value="1"/>
</dbReference>
<dbReference type="InterPro" id="IPR055170">
    <property type="entry name" value="GFO_IDH_MocA-like_dom"/>
</dbReference>
<dbReference type="PANTHER" id="PTHR43249:SF1">
    <property type="entry name" value="D-GLUCOSIDE 3-DEHYDROGENASE"/>
    <property type="match status" value="1"/>
</dbReference>
<name>A0A382UR55_9ZZZZ</name>
<evidence type="ECO:0000313" key="2">
    <source>
        <dbReference type="EMBL" id="SVD36726.1"/>
    </source>
</evidence>
<dbReference type="Gene3D" id="3.30.360.10">
    <property type="entry name" value="Dihydrodipicolinate Reductase, domain 2"/>
    <property type="match status" value="1"/>
</dbReference>
<dbReference type="EMBL" id="UINC01146159">
    <property type="protein sequence ID" value="SVD36726.1"/>
    <property type="molecule type" value="Genomic_DNA"/>
</dbReference>
<organism evidence="2">
    <name type="scientific">marine metagenome</name>
    <dbReference type="NCBI Taxonomy" id="408172"/>
    <lineage>
        <taxon>unclassified sequences</taxon>
        <taxon>metagenomes</taxon>
        <taxon>ecological metagenomes</taxon>
    </lineage>
</organism>